<gene>
    <name evidence="6" type="ORF">C8D82_11429</name>
    <name evidence="5" type="ORF">HF882_02920</name>
</gene>
<evidence type="ECO:0000313" key="8">
    <source>
        <dbReference type="Proteomes" id="UP000576225"/>
    </source>
</evidence>
<evidence type="ECO:0000256" key="2">
    <source>
        <dbReference type="ARBA" id="ARBA00010742"/>
    </source>
</evidence>
<evidence type="ECO:0000313" key="5">
    <source>
        <dbReference type="EMBL" id="NMD85530.1"/>
    </source>
</evidence>
<dbReference type="SUPFAM" id="SSF53850">
    <property type="entry name" value="Periplasmic binding protein-like II"/>
    <property type="match status" value="1"/>
</dbReference>
<dbReference type="CDD" id="cd13563">
    <property type="entry name" value="PBP2_SsuA_like_6"/>
    <property type="match status" value="1"/>
</dbReference>
<dbReference type="Proteomes" id="UP000245959">
    <property type="component" value="Unassembled WGS sequence"/>
</dbReference>
<evidence type="ECO:0000313" key="6">
    <source>
        <dbReference type="EMBL" id="PVY41416.1"/>
    </source>
</evidence>
<dbReference type="Gene3D" id="3.40.190.10">
    <property type="entry name" value="Periplasmic binding protein-like II"/>
    <property type="match status" value="2"/>
</dbReference>
<keyword evidence="7" id="KW-1185">Reference proteome</keyword>
<dbReference type="PANTHER" id="PTHR30024">
    <property type="entry name" value="ALIPHATIC SULFONATES-BINDING PROTEIN-RELATED"/>
    <property type="match status" value="1"/>
</dbReference>
<evidence type="ECO:0000313" key="7">
    <source>
        <dbReference type="Proteomes" id="UP000245959"/>
    </source>
</evidence>
<dbReference type="GO" id="GO:0042597">
    <property type="term" value="C:periplasmic space"/>
    <property type="evidence" value="ECO:0007669"/>
    <property type="project" value="UniProtKB-SubCell"/>
</dbReference>
<dbReference type="PANTHER" id="PTHR30024:SF47">
    <property type="entry name" value="TAURINE-BINDING PERIPLASMIC PROTEIN"/>
    <property type="match status" value="1"/>
</dbReference>
<dbReference type="RefSeq" id="WP_116884077.1">
    <property type="nucleotide sequence ID" value="NZ_CABMMC010000012.1"/>
</dbReference>
<protein>
    <submittedName>
        <fullName evidence="5">ABC transporter substrate-binding protein</fullName>
    </submittedName>
    <submittedName>
        <fullName evidence="6">NitT/TauT family transport system substrate-binding protein</fullName>
    </submittedName>
</protein>
<accession>A0A2U1AYA0</accession>
<comment type="subcellular location">
    <subcellularLocation>
        <location evidence="1">Periplasm</location>
    </subcellularLocation>
</comment>
<dbReference type="Proteomes" id="UP000576225">
    <property type="component" value="Unassembled WGS sequence"/>
</dbReference>
<evidence type="ECO:0000256" key="1">
    <source>
        <dbReference type="ARBA" id="ARBA00004418"/>
    </source>
</evidence>
<reference evidence="5 8" key="2">
    <citation type="submission" date="2020-04" db="EMBL/GenBank/DDBJ databases">
        <authorList>
            <person name="Hitch T.C.A."/>
            <person name="Wylensek D."/>
            <person name="Clavel T."/>
        </authorList>
    </citation>
    <scope>NUCLEOTIDE SEQUENCE [LARGE SCALE GENOMIC DNA]</scope>
    <source>
        <strain evidence="5 8">COR2-253-APC-1A</strain>
    </source>
</reference>
<keyword evidence="3 4" id="KW-0732">Signal</keyword>
<comment type="caution">
    <text evidence="6">The sequence shown here is derived from an EMBL/GenBank/DDBJ whole genome shotgun (WGS) entry which is preliminary data.</text>
</comment>
<comment type="similarity">
    <text evidence="2">Belongs to the bacterial solute-binding protein SsuA/TauA family.</text>
</comment>
<dbReference type="GeneID" id="78295382"/>
<sequence length="329" mass="35898">MKWFRHFLLTATAVVAAAVSAADKPVLRIGYSDWPGWTAWEIADKKGFFAKHGVDVKLEWFEYGPQMDAFAVGRIDAAGISNGDAMVLNASGARNIIIMINDYSNGNDKIVGAPGIGSIRELKGRKVGVEIGCLSHMLLMNALAKNGMTEKDVTLVNMPTHQAAQTLASGDVAAIVAWQPNSGAALELVKGSRELYTSADEPGIIYDTLAVSAESLLKHRAEWSKVVAAWYDVIDYLNDPANRDEAMKILAARVGVTPEKYATYMKGTRFLTAGEAMKIFRKADGFGSVYGSSAITDKFFVDNKIYKENVNIPRCIDPSFTRAYLKGRK</sequence>
<evidence type="ECO:0000256" key="4">
    <source>
        <dbReference type="SAM" id="SignalP"/>
    </source>
</evidence>
<feature type="chain" id="PRO_5036052107" evidence="4">
    <location>
        <begin position="22"/>
        <end position="329"/>
    </location>
</feature>
<dbReference type="EMBL" id="JABAEW010000003">
    <property type="protein sequence ID" value="NMD85530.1"/>
    <property type="molecule type" value="Genomic_DNA"/>
</dbReference>
<dbReference type="AlphaFoldDB" id="A0A2U1AYA0"/>
<name>A0A2U1AYA0_9BACT</name>
<dbReference type="OrthoDB" id="2054296at2"/>
<dbReference type="EMBL" id="QEKH01000014">
    <property type="protein sequence ID" value="PVY41416.1"/>
    <property type="molecule type" value="Genomic_DNA"/>
</dbReference>
<organism evidence="6 7">
    <name type="scientific">Victivallis vadensis</name>
    <dbReference type="NCBI Taxonomy" id="172901"/>
    <lineage>
        <taxon>Bacteria</taxon>
        <taxon>Pseudomonadati</taxon>
        <taxon>Lentisphaerota</taxon>
        <taxon>Lentisphaeria</taxon>
        <taxon>Victivallales</taxon>
        <taxon>Victivallaceae</taxon>
        <taxon>Victivallis</taxon>
    </lineage>
</organism>
<reference evidence="6 7" key="1">
    <citation type="submission" date="2018-04" db="EMBL/GenBank/DDBJ databases">
        <title>Genomic Encyclopedia of Type Strains, Phase IV (KMG-IV): sequencing the most valuable type-strain genomes for metagenomic binning, comparative biology and taxonomic classification.</title>
        <authorList>
            <person name="Goeker M."/>
        </authorList>
    </citation>
    <scope>NUCLEOTIDE SEQUENCE [LARGE SCALE GENOMIC DNA]</scope>
    <source>
        <strain evidence="6 7">DSM 14823</strain>
    </source>
</reference>
<evidence type="ECO:0000256" key="3">
    <source>
        <dbReference type="ARBA" id="ARBA00022729"/>
    </source>
</evidence>
<proteinExistence type="inferred from homology"/>
<feature type="signal peptide" evidence="4">
    <location>
        <begin position="1"/>
        <end position="21"/>
    </location>
</feature>
<dbReference type="Pfam" id="PF13379">
    <property type="entry name" value="NMT1_2"/>
    <property type="match status" value="1"/>
</dbReference>